<proteinExistence type="predicted"/>
<feature type="transmembrane region" description="Helical" evidence="1">
    <location>
        <begin position="81"/>
        <end position="99"/>
    </location>
</feature>
<feature type="transmembrane region" description="Helical" evidence="1">
    <location>
        <begin position="111"/>
        <end position="129"/>
    </location>
</feature>
<accession>A0ABV4TYC0</accession>
<sequence>MRDRFLLAGYLAAVVALTFLHSIPALGVCILAALALSGRAAPRLLGRSVRAILLFNLTVSLSYAAVAWWQGHFPAEYLLRINLRVLLLVFLGFWLVERVNLARALAFSRSLMVLVTLSAGQALAFRRLVGEFRQAFRSRGVGPMTLADRYRFAATLAGHLLDLAVERSAEVVRAMRSRGVFDD</sequence>
<gene>
    <name evidence="2" type="ORF">ACERLL_12180</name>
</gene>
<reference evidence="2 3" key="1">
    <citation type="submission" date="2024-08" db="EMBL/GenBank/DDBJ databases">
        <title>Whole-genome sequencing of halo(alkali)philic microorganisms from hypersaline lakes.</title>
        <authorList>
            <person name="Sorokin D.Y."/>
            <person name="Merkel A.Y."/>
            <person name="Messina E."/>
            <person name="Yakimov M."/>
        </authorList>
    </citation>
    <scope>NUCLEOTIDE SEQUENCE [LARGE SCALE GENOMIC DNA]</scope>
    <source>
        <strain evidence="2 3">Cl-TMA</strain>
    </source>
</reference>
<keyword evidence="1" id="KW-0472">Membrane</keyword>
<evidence type="ECO:0000313" key="3">
    <source>
        <dbReference type="Proteomes" id="UP001575181"/>
    </source>
</evidence>
<evidence type="ECO:0000256" key="1">
    <source>
        <dbReference type="SAM" id="Phobius"/>
    </source>
</evidence>
<keyword evidence="1" id="KW-0812">Transmembrane</keyword>
<comment type="caution">
    <text evidence="2">The sequence shown here is derived from an EMBL/GenBank/DDBJ whole genome shotgun (WGS) entry which is preliminary data.</text>
</comment>
<name>A0ABV4TYC0_9GAMM</name>
<keyword evidence="1" id="KW-1133">Transmembrane helix</keyword>
<feature type="transmembrane region" description="Helical" evidence="1">
    <location>
        <begin position="51"/>
        <end position="69"/>
    </location>
</feature>
<protein>
    <submittedName>
        <fullName evidence="2">ABC transporter permease</fullName>
    </submittedName>
</protein>
<dbReference type="EMBL" id="JBGUAW010000008">
    <property type="protein sequence ID" value="MFA9461580.1"/>
    <property type="molecule type" value="Genomic_DNA"/>
</dbReference>
<keyword evidence="3" id="KW-1185">Reference proteome</keyword>
<dbReference type="Proteomes" id="UP001575181">
    <property type="component" value="Unassembled WGS sequence"/>
</dbReference>
<organism evidence="2 3">
    <name type="scientific">Thiohalorhabdus methylotrophus</name>
    <dbReference type="NCBI Taxonomy" id="3242694"/>
    <lineage>
        <taxon>Bacteria</taxon>
        <taxon>Pseudomonadati</taxon>
        <taxon>Pseudomonadota</taxon>
        <taxon>Gammaproteobacteria</taxon>
        <taxon>Thiohalorhabdales</taxon>
        <taxon>Thiohalorhabdaceae</taxon>
        <taxon>Thiohalorhabdus</taxon>
    </lineage>
</organism>
<evidence type="ECO:0000313" key="2">
    <source>
        <dbReference type="EMBL" id="MFA9461580.1"/>
    </source>
</evidence>
<dbReference type="RefSeq" id="WP_373656364.1">
    <property type="nucleotide sequence ID" value="NZ_JBGUAW010000008.1"/>
</dbReference>